<dbReference type="Pfam" id="PF14833">
    <property type="entry name" value="NAD_binding_11"/>
    <property type="match status" value="1"/>
</dbReference>
<dbReference type="OrthoDB" id="9812907at2"/>
<dbReference type="PANTHER" id="PTHR43060:SF15">
    <property type="entry name" value="3-HYDROXYISOBUTYRATE DEHYDROGENASE-LIKE 1, MITOCHONDRIAL-RELATED"/>
    <property type="match status" value="1"/>
</dbReference>
<keyword evidence="7" id="KW-1185">Reference proteome</keyword>
<sequence>MRCAVVGLGNMGAGIAAKLAQAGLLGAVWDSREAALAPFSDCKAGIRAVAECNILFFAVPGSAQISDLFETGILDGPPGRVMVDLTTSDPRTTKDLAARAQACGAAYLDAGMSGGAAGAQSGSLTLMIGGSDDALARAQPALDQIAAQIFHVGPAGAGHTMKLVHNMICHTIFLATTEGCRAATAAGIPLERAVEVLNAGNARSFVSERRFPDHIVSGTYDGRSVAGNLAKDLDMARALFADLDQASPYVNLTAALLAQAGPLGMMTQDFTRLYLAYDQLVGQLDTPSAQ</sequence>
<dbReference type="GO" id="GO:0016491">
    <property type="term" value="F:oxidoreductase activity"/>
    <property type="evidence" value="ECO:0007669"/>
    <property type="project" value="UniProtKB-KW"/>
</dbReference>
<feature type="active site" evidence="3">
    <location>
        <position position="162"/>
    </location>
</feature>
<evidence type="ECO:0000313" key="6">
    <source>
        <dbReference type="EMBL" id="SDX29757.1"/>
    </source>
</evidence>
<dbReference type="SUPFAM" id="SSF48179">
    <property type="entry name" value="6-phosphogluconate dehydrogenase C-terminal domain-like"/>
    <property type="match status" value="1"/>
</dbReference>
<keyword evidence="1" id="KW-0560">Oxidoreductase</keyword>
<dbReference type="InterPro" id="IPR006115">
    <property type="entry name" value="6PGDH_NADP-bd"/>
</dbReference>
<dbReference type="InterPro" id="IPR008927">
    <property type="entry name" value="6-PGluconate_DH-like_C_sf"/>
</dbReference>
<evidence type="ECO:0000256" key="1">
    <source>
        <dbReference type="ARBA" id="ARBA00023002"/>
    </source>
</evidence>
<evidence type="ECO:0000259" key="4">
    <source>
        <dbReference type="Pfam" id="PF03446"/>
    </source>
</evidence>
<proteinExistence type="predicted"/>
<dbReference type="InterPro" id="IPR015815">
    <property type="entry name" value="HIBADH-related"/>
</dbReference>
<dbReference type="GO" id="GO:0051287">
    <property type="term" value="F:NAD binding"/>
    <property type="evidence" value="ECO:0007669"/>
    <property type="project" value="InterPro"/>
</dbReference>
<name>A0A1H3AJ69_9RHOB</name>
<dbReference type="InterPro" id="IPR029154">
    <property type="entry name" value="HIBADH-like_NADP-bd"/>
</dbReference>
<evidence type="ECO:0000256" key="3">
    <source>
        <dbReference type="PIRSR" id="PIRSR000103-1"/>
    </source>
</evidence>
<reference evidence="6 7" key="1">
    <citation type="submission" date="2016-10" db="EMBL/GenBank/DDBJ databases">
        <authorList>
            <person name="de Groot N.N."/>
        </authorList>
    </citation>
    <scope>NUCLEOTIDE SEQUENCE [LARGE SCALE GENOMIC DNA]</scope>
    <source>
        <strain evidence="6 7">CGMCC 1.8894</strain>
    </source>
</reference>
<gene>
    <name evidence="6" type="ORF">SAMN04488238_10720</name>
</gene>
<dbReference type="GO" id="GO:0050661">
    <property type="term" value="F:NADP binding"/>
    <property type="evidence" value="ECO:0007669"/>
    <property type="project" value="InterPro"/>
</dbReference>
<evidence type="ECO:0000313" key="7">
    <source>
        <dbReference type="Proteomes" id="UP000198539"/>
    </source>
</evidence>
<protein>
    <submittedName>
        <fullName evidence="6">3-hydroxyisobutyrate dehydrogenase</fullName>
    </submittedName>
</protein>
<dbReference type="Gene3D" id="3.40.50.720">
    <property type="entry name" value="NAD(P)-binding Rossmann-like Domain"/>
    <property type="match status" value="1"/>
</dbReference>
<dbReference type="PANTHER" id="PTHR43060">
    <property type="entry name" value="3-HYDROXYISOBUTYRATE DEHYDROGENASE-LIKE 1, MITOCHONDRIAL-RELATED"/>
    <property type="match status" value="1"/>
</dbReference>
<evidence type="ECO:0000259" key="5">
    <source>
        <dbReference type="Pfam" id="PF14833"/>
    </source>
</evidence>
<evidence type="ECO:0000256" key="2">
    <source>
        <dbReference type="ARBA" id="ARBA00023027"/>
    </source>
</evidence>
<dbReference type="Proteomes" id="UP000198539">
    <property type="component" value="Unassembled WGS sequence"/>
</dbReference>
<dbReference type="EMBL" id="FNOM01000007">
    <property type="protein sequence ID" value="SDX29757.1"/>
    <property type="molecule type" value="Genomic_DNA"/>
</dbReference>
<organism evidence="6 7">
    <name type="scientific">Roseicitreum antarcticum</name>
    <dbReference type="NCBI Taxonomy" id="564137"/>
    <lineage>
        <taxon>Bacteria</taxon>
        <taxon>Pseudomonadati</taxon>
        <taxon>Pseudomonadota</taxon>
        <taxon>Alphaproteobacteria</taxon>
        <taxon>Rhodobacterales</taxon>
        <taxon>Paracoccaceae</taxon>
        <taxon>Roseicitreum</taxon>
    </lineage>
</organism>
<feature type="domain" description="3-hydroxyisobutyrate dehydrogenase-like NAD-binding" evidence="5">
    <location>
        <begin position="156"/>
        <end position="274"/>
    </location>
</feature>
<accession>A0A1H3AJ69</accession>
<dbReference type="STRING" id="564137.SAMN04488238_10720"/>
<dbReference type="Pfam" id="PF03446">
    <property type="entry name" value="NAD_binding_2"/>
    <property type="match status" value="1"/>
</dbReference>
<dbReference type="PIRSF" id="PIRSF000103">
    <property type="entry name" value="HIBADH"/>
    <property type="match status" value="1"/>
</dbReference>
<dbReference type="InterPro" id="IPR036291">
    <property type="entry name" value="NAD(P)-bd_dom_sf"/>
</dbReference>
<keyword evidence="2" id="KW-0520">NAD</keyword>
<dbReference type="SUPFAM" id="SSF51735">
    <property type="entry name" value="NAD(P)-binding Rossmann-fold domains"/>
    <property type="match status" value="1"/>
</dbReference>
<dbReference type="AlphaFoldDB" id="A0A1H3AJ69"/>
<dbReference type="Gene3D" id="1.10.1040.10">
    <property type="entry name" value="N-(1-d-carboxylethyl)-l-norvaline Dehydrogenase, domain 2"/>
    <property type="match status" value="1"/>
</dbReference>
<dbReference type="RefSeq" id="WP_092890003.1">
    <property type="nucleotide sequence ID" value="NZ_CP061498.1"/>
</dbReference>
<dbReference type="InterPro" id="IPR013328">
    <property type="entry name" value="6PGD_dom2"/>
</dbReference>
<feature type="domain" description="6-phosphogluconate dehydrogenase NADP-binding" evidence="4">
    <location>
        <begin position="3"/>
        <end position="153"/>
    </location>
</feature>